<dbReference type="Gene3D" id="3.90.1150.10">
    <property type="entry name" value="Aspartate Aminotransferase, domain 1"/>
    <property type="match status" value="1"/>
</dbReference>
<dbReference type="InterPro" id="IPR015422">
    <property type="entry name" value="PyrdxlP-dep_Trfase_small"/>
</dbReference>
<dbReference type="InterPro" id="IPR015421">
    <property type="entry name" value="PyrdxlP-dep_Trfase_major"/>
</dbReference>
<evidence type="ECO:0000259" key="6">
    <source>
        <dbReference type="Pfam" id="PF00155"/>
    </source>
</evidence>
<keyword evidence="8" id="KW-1185">Reference proteome</keyword>
<evidence type="ECO:0000256" key="5">
    <source>
        <dbReference type="ARBA" id="ARBA00022898"/>
    </source>
</evidence>
<dbReference type="GO" id="GO:0016212">
    <property type="term" value="F:kynurenine-oxoglutarate transaminase activity"/>
    <property type="evidence" value="ECO:0007669"/>
    <property type="project" value="TreeGrafter"/>
</dbReference>
<evidence type="ECO:0000256" key="4">
    <source>
        <dbReference type="ARBA" id="ARBA00022679"/>
    </source>
</evidence>
<dbReference type="GO" id="GO:0005739">
    <property type="term" value="C:mitochondrion"/>
    <property type="evidence" value="ECO:0007669"/>
    <property type="project" value="TreeGrafter"/>
</dbReference>
<dbReference type="CDD" id="cd00609">
    <property type="entry name" value="AAT_like"/>
    <property type="match status" value="1"/>
</dbReference>
<dbReference type="InterPro" id="IPR004839">
    <property type="entry name" value="Aminotransferase_I/II_large"/>
</dbReference>
<protein>
    <submittedName>
        <fullName evidence="7">Putative aminotransferase</fullName>
    </submittedName>
</protein>
<evidence type="ECO:0000256" key="1">
    <source>
        <dbReference type="ARBA" id="ARBA00001933"/>
    </source>
</evidence>
<dbReference type="InterPro" id="IPR051326">
    <property type="entry name" value="Kynurenine-oxoglutarate_AT"/>
</dbReference>
<dbReference type="SUPFAM" id="SSF53383">
    <property type="entry name" value="PLP-dependent transferases"/>
    <property type="match status" value="1"/>
</dbReference>
<evidence type="ECO:0000313" key="7">
    <source>
        <dbReference type="EMBL" id="OMH84751.1"/>
    </source>
</evidence>
<comment type="caution">
    <text evidence="7">The sequence shown here is derived from an EMBL/GenBank/DDBJ whole genome shotgun (WGS) entry which is preliminary data.</text>
</comment>
<sequence length="554" mass="62220">MTSSSEKKQGLPMPAAIYSKQEVDMWTMMNSAIAKSGAVNLGQGFMNFAPEKFVMEAGAKCILDEKCQQYAPVRGCKRMLDALAVRYSKLLGREINPNTEIMTASGGNEAIFDAIAGFIEKEYRNEVILIDPAFDQYHANIFMIGGTSKRVSMKLNPDLDPENNSIPASEFKLDLDELEAAITERTRLLIITTPHNPTGKVLTQEELEGIAAIAIKHDLLVISDEVYFSLYYDGTEHRSISTIPGMWERTVVAGALGKLFGVTGWRIGWLVGPEHLISAAIHSHVQVVFTSPTPLMEAAGLALEYAETSTFYEDQRKKYVSCRKKLMDILDSVGLPYIIPQGSYFLLLNVGKVKIPDDFEIPQFFRDNGRCFMLAYFFATEIGIGSIPSTYFYAKENRHLSENYLRLAFCKTDETFEAARILDLALTKVPTTGWTQTSVALACEELGLSLMSHKVSENGGMGLIKHFFDKSLASLDSAASTPEFLENHDIKERVKYLSTFRIKQTTPYVNKWQEYVRKKLFWSDCLPICIFLFHLGRRNPHAPRKYACSPIFAI</sequence>
<comment type="similarity">
    <text evidence="2">Belongs to the class-I pyridoxal-phosphate-dependent aminotransferase family.</text>
</comment>
<reference evidence="8" key="1">
    <citation type="submission" date="2017-01" db="EMBL/GenBank/DDBJ databases">
        <authorList>
            <person name="Wang Y."/>
            <person name="White M."/>
            <person name="Kvist S."/>
            <person name="Moncalvo J.-M."/>
        </authorList>
    </citation>
    <scope>NUCLEOTIDE SEQUENCE [LARGE SCALE GENOMIC DNA]</scope>
    <source>
        <strain evidence="8">COL-18-3</strain>
    </source>
</reference>
<dbReference type="Proteomes" id="UP000188320">
    <property type="component" value="Unassembled WGS sequence"/>
</dbReference>
<evidence type="ECO:0000256" key="3">
    <source>
        <dbReference type="ARBA" id="ARBA00022576"/>
    </source>
</evidence>
<name>A0A1R1PUW3_ZANCU</name>
<dbReference type="PANTHER" id="PTHR43807:SF20">
    <property type="entry name" value="FI04487P"/>
    <property type="match status" value="1"/>
</dbReference>
<dbReference type="Gene3D" id="3.40.640.10">
    <property type="entry name" value="Type I PLP-dependent aspartate aminotransferase-like (Major domain)"/>
    <property type="match status" value="1"/>
</dbReference>
<gene>
    <name evidence="7" type="ORF">AX774_g1715</name>
</gene>
<keyword evidence="3 7" id="KW-0032">Aminotransferase</keyword>
<keyword evidence="4 7" id="KW-0808">Transferase</keyword>
<comment type="cofactor">
    <cofactor evidence="1">
        <name>pyridoxal 5'-phosphate</name>
        <dbReference type="ChEBI" id="CHEBI:597326"/>
    </cofactor>
</comment>
<dbReference type="GO" id="GO:0030170">
    <property type="term" value="F:pyridoxal phosphate binding"/>
    <property type="evidence" value="ECO:0007669"/>
    <property type="project" value="InterPro"/>
</dbReference>
<organism evidence="7 8">
    <name type="scientific">Zancudomyces culisetae</name>
    <name type="common">Gut fungus</name>
    <name type="synonym">Smittium culisetae</name>
    <dbReference type="NCBI Taxonomy" id="1213189"/>
    <lineage>
        <taxon>Eukaryota</taxon>
        <taxon>Fungi</taxon>
        <taxon>Fungi incertae sedis</taxon>
        <taxon>Zoopagomycota</taxon>
        <taxon>Kickxellomycotina</taxon>
        <taxon>Harpellomycetes</taxon>
        <taxon>Harpellales</taxon>
        <taxon>Legeriomycetaceae</taxon>
        <taxon>Zancudomyces</taxon>
    </lineage>
</organism>
<dbReference type="Pfam" id="PF00155">
    <property type="entry name" value="Aminotran_1_2"/>
    <property type="match status" value="1"/>
</dbReference>
<dbReference type="InterPro" id="IPR015424">
    <property type="entry name" value="PyrdxlP-dep_Trfase"/>
</dbReference>
<dbReference type="EMBL" id="LSSK01000154">
    <property type="protein sequence ID" value="OMH84751.1"/>
    <property type="molecule type" value="Genomic_DNA"/>
</dbReference>
<proteinExistence type="inferred from homology"/>
<dbReference type="FunFam" id="3.40.640.10:FF:000024">
    <property type="entry name" value="Kynurenine--oxoglutarate transaminase 3"/>
    <property type="match status" value="1"/>
</dbReference>
<keyword evidence="5" id="KW-0663">Pyridoxal phosphate</keyword>
<dbReference type="AlphaFoldDB" id="A0A1R1PUW3"/>
<dbReference type="OrthoDB" id="2414662at2759"/>
<evidence type="ECO:0000256" key="2">
    <source>
        <dbReference type="ARBA" id="ARBA00007441"/>
    </source>
</evidence>
<evidence type="ECO:0000313" key="8">
    <source>
        <dbReference type="Proteomes" id="UP000188320"/>
    </source>
</evidence>
<accession>A0A1R1PUW3</accession>
<feature type="domain" description="Aminotransferase class I/classII large" evidence="6">
    <location>
        <begin position="39"/>
        <end position="417"/>
    </location>
</feature>
<dbReference type="PANTHER" id="PTHR43807">
    <property type="entry name" value="FI04487P"/>
    <property type="match status" value="1"/>
</dbReference>